<evidence type="ECO:0000256" key="1">
    <source>
        <dbReference type="ARBA" id="ARBA00006865"/>
    </source>
</evidence>
<proteinExistence type="inferred from homology"/>
<name>A0ABW3JPQ0_9FLAO</name>
<accession>A0ABW3JPQ0</accession>
<reference evidence="4" key="1">
    <citation type="journal article" date="2019" name="Int. J. Syst. Evol. Microbiol.">
        <title>The Global Catalogue of Microorganisms (GCM) 10K type strain sequencing project: providing services to taxonomists for standard genome sequencing and annotation.</title>
        <authorList>
            <consortium name="The Broad Institute Genomics Platform"/>
            <consortium name="The Broad Institute Genome Sequencing Center for Infectious Disease"/>
            <person name="Wu L."/>
            <person name="Ma J."/>
        </authorList>
    </citation>
    <scope>NUCLEOTIDE SEQUENCE [LARGE SCALE GENOMIC DNA]</scope>
    <source>
        <strain evidence="4">CCUG 60527</strain>
    </source>
</reference>
<dbReference type="PROSITE" id="PS51257">
    <property type="entry name" value="PROKAR_LIPOPROTEIN"/>
    <property type="match status" value="1"/>
</dbReference>
<gene>
    <name evidence="3" type="ORF">ACFQ1U_01490</name>
</gene>
<comment type="caution">
    <text evidence="3">The sequence shown here is derived from an EMBL/GenBank/DDBJ whole genome shotgun (WGS) entry which is preliminary data.</text>
</comment>
<comment type="similarity">
    <text evidence="1">Belongs to the glycosyl hydrolase 16 family.</text>
</comment>
<evidence type="ECO:0000313" key="4">
    <source>
        <dbReference type="Proteomes" id="UP001597062"/>
    </source>
</evidence>
<sequence>MKKINNIYLQSILFVLALFTACQDTNYEFGEINTPFNITVNTSIIGQDTDNPYGDGSGEVQFTVNASNAISYKLIADGIEYPSVNGDFTIYFSTEGVNTYNITVIAYGAAGVSSTIVTSVEVLANYAPPAELLEKLHGTNSKTWRIKSEKAGHFGLGPVGGQIPTEWYSAGPEEKAGVGMYDDRMIFYSDGTFEYQTGGTIFGRDGLINELGPITGNVNGADVENFQYEDYTENWFINAPGGIETLNLTNLGFIGYYVGGSHSYQIFDRIVANELLLKITDGNNEFDWWFIITSEAEEGPSYTYNNLVWEDTFSVDGTPDSSKWTYDLGTGSNGWGNGESQYYTDRADNVKVENGNLIITAKREDYQGSQYTSARLKTQGLYNFQYGRVEIRAQLPQSAGTWPALWMLGANFPTVGWPYCGEIDIMEQRGDDKNSVLATTHWYDDTNMQNASYNLTTSISNSGDFHLYTIEWTENYINIYLDDVLYYEFANNNNLPFNQDFFLIFNVAMGGTLGGTIDSGFTEDSMVIDYVKVYQ</sequence>
<dbReference type="EMBL" id="JBHTJR010000014">
    <property type="protein sequence ID" value="MFD0991865.1"/>
    <property type="molecule type" value="Genomic_DNA"/>
</dbReference>
<dbReference type="Gene3D" id="2.60.120.200">
    <property type="match status" value="1"/>
</dbReference>
<dbReference type="PANTHER" id="PTHR10963:SF55">
    <property type="entry name" value="GLYCOSIDE HYDROLASE FAMILY 16 PROTEIN"/>
    <property type="match status" value="1"/>
</dbReference>
<dbReference type="CDD" id="cd08023">
    <property type="entry name" value="GH16_laminarinase_like"/>
    <property type="match status" value="1"/>
</dbReference>
<dbReference type="SUPFAM" id="SSF49899">
    <property type="entry name" value="Concanavalin A-like lectins/glucanases"/>
    <property type="match status" value="1"/>
</dbReference>
<dbReference type="Pfam" id="PF00722">
    <property type="entry name" value="Glyco_hydro_16"/>
    <property type="match status" value="1"/>
</dbReference>
<feature type="domain" description="GH16" evidence="2">
    <location>
        <begin position="286"/>
        <end position="535"/>
    </location>
</feature>
<dbReference type="InterPro" id="IPR000757">
    <property type="entry name" value="Beta-glucanase-like"/>
</dbReference>
<keyword evidence="4" id="KW-1185">Reference proteome</keyword>
<dbReference type="InterPro" id="IPR013320">
    <property type="entry name" value="ConA-like_dom_sf"/>
</dbReference>
<dbReference type="InterPro" id="IPR050546">
    <property type="entry name" value="Glycosyl_Hydrlase_16"/>
</dbReference>
<dbReference type="PROSITE" id="PS51762">
    <property type="entry name" value="GH16_2"/>
    <property type="match status" value="1"/>
</dbReference>
<evidence type="ECO:0000259" key="2">
    <source>
        <dbReference type="PROSITE" id="PS51762"/>
    </source>
</evidence>
<protein>
    <submittedName>
        <fullName evidence="3">Family 16 glycosylhydrolase</fullName>
    </submittedName>
</protein>
<dbReference type="PANTHER" id="PTHR10963">
    <property type="entry name" value="GLYCOSYL HYDROLASE-RELATED"/>
    <property type="match status" value="1"/>
</dbReference>
<dbReference type="Proteomes" id="UP001597062">
    <property type="component" value="Unassembled WGS sequence"/>
</dbReference>
<evidence type="ECO:0000313" key="3">
    <source>
        <dbReference type="EMBL" id="MFD0991865.1"/>
    </source>
</evidence>
<organism evidence="3 4">
    <name type="scientific">Tenacibaculum geojense</name>
    <dbReference type="NCBI Taxonomy" id="915352"/>
    <lineage>
        <taxon>Bacteria</taxon>
        <taxon>Pseudomonadati</taxon>
        <taxon>Bacteroidota</taxon>
        <taxon>Flavobacteriia</taxon>
        <taxon>Flavobacteriales</taxon>
        <taxon>Flavobacteriaceae</taxon>
        <taxon>Tenacibaculum</taxon>
    </lineage>
</organism>